<dbReference type="GO" id="GO:0000981">
    <property type="term" value="F:DNA-binding transcription factor activity, RNA polymerase II-specific"/>
    <property type="evidence" value="ECO:0007669"/>
    <property type="project" value="TreeGrafter"/>
</dbReference>
<evidence type="ECO:0000256" key="5">
    <source>
        <dbReference type="ARBA" id="ARBA00023242"/>
    </source>
</evidence>
<protein>
    <recommendedName>
        <fullName evidence="7">C2H2-type domain-containing protein</fullName>
    </recommendedName>
</protein>
<evidence type="ECO:0000256" key="3">
    <source>
        <dbReference type="ARBA" id="ARBA00022771"/>
    </source>
</evidence>
<dbReference type="HOGENOM" id="CLU_1009429_0_0_1"/>
<name>T1IYF8_STRMM</name>
<feature type="domain" description="C2H2-type" evidence="7">
    <location>
        <begin position="139"/>
        <end position="166"/>
    </location>
</feature>
<feature type="domain" description="C2H2-type" evidence="7">
    <location>
        <begin position="195"/>
        <end position="224"/>
    </location>
</feature>
<keyword evidence="1" id="KW-0479">Metal-binding</keyword>
<dbReference type="GO" id="GO:0000978">
    <property type="term" value="F:RNA polymerase II cis-regulatory region sequence-specific DNA binding"/>
    <property type="evidence" value="ECO:0007669"/>
    <property type="project" value="TreeGrafter"/>
</dbReference>
<evidence type="ECO:0000259" key="7">
    <source>
        <dbReference type="PROSITE" id="PS50157"/>
    </source>
</evidence>
<sequence length="276" mass="31661">MPHCFLMSVRNYQNTSQLHRNNGIDNDGPLLTTRSGRVIRRPTAQPSDRNFRKEMRPHSWSGLPIVTRYLLLQRGSRLRLMEDCGLHIASMHAGDTQDTTISIEQRHLVVKKTPTPTELVQTTMPIALPTTSTSLPPVFNCVQCNRVFASLAAFNAHQRVHYKPTKYLCPYCPKVFARSWLLKGHLRVHTGERPFHCHYEGCNKAFADRSNLRAHELIHTQSSKRWKCPVCGKLFAQKRYLHKHLTEVCKGAMGRRMEAVLVQVPTPAIDYKNIMK</sequence>
<keyword evidence="9" id="KW-1185">Reference proteome</keyword>
<dbReference type="PhylomeDB" id="T1IYF8"/>
<dbReference type="InterPro" id="IPR036236">
    <property type="entry name" value="Znf_C2H2_sf"/>
</dbReference>
<evidence type="ECO:0000313" key="9">
    <source>
        <dbReference type="Proteomes" id="UP000014500"/>
    </source>
</evidence>
<evidence type="ECO:0000256" key="1">
    <source>
        <dbReference type="ARBA" id="ARBA00022723"/>
    </source>
</evidence>
<dbReference type="Proteomes" id="UP000014500">
    <property type="component" value="Unassembled WGS sequence"/>
</dbReference>
<dbReference type="GO" id="GO:0008270">
    <property type="term" value="F:zinc ion binding"/>
    <property type="evidence" value="ECO:0007669"/>
    <property type="project" value="UniProtKB-KW"/>
</dbReference>
<dbReference type="PANTHER" id="PTHR14003:SF23">
    <property type="entry name" value="ZINC FINGER PROTEIN 143"/>
    <property type="match status" value="1"/>
</dbReference>
<dbReference type="SMART" id="SM00355">
    <property type="entry name" value="ZnF_C2H2"/>
    <property type="match status" value="4"/>
</dbReference>
<reference evidence="9" key="1">
    <citation type="submission" date="2011-05" db="EMBL/GenBank/DDBJ databases">
        <authorList>
            <person name="Richards S.R."/>
            <person name="Qu J."/>
            <person name="Jiang H."/>
            <person name="Jhangiani S.N."/>
            <person name="Agravi P."/>
            <person name="Goodspeed R."/>
            <person name="Gross S."/>
            <person name="Mandapat C."/>
            <person name="Jackson L."/>
            <person name="Mathew T."/>
            <person name="Pu L."/>
            <person name="Thornton R."/>
            <person name="Saada N."/>
            <person name="Wilczek-Boney K.B."/>
            <person name="Lee S."/>
            <person name="Kovar C."/>
            <person name="Wu Y."/>
            <person name="Scherer S.E."/>
            <person name="Worley K.C."/>
            <person name="Muzny D.M."/>
            <person name="Gibbs R."/>
        </authorList>
    </citation>
    <scope>NUCLEOTIDE SEQUENCE</scope>
    <source>
        <strain evidence="9">Brora</strain>
    </source>
</reference>
<dbReference type="EnsemblMetazoa" id="SMAR006268-RA">
    <property type="protein sequence ID" value="SMAR006268-PA"/>
    <property type="gene ID" value="SMAR006268"/>
</dbReference>
<dbReference type="OMA" id="HIASMHA"/>
<feature type="domain" description="C2H2-type" evidence="7">
    <location>
        <begin position="226"/>
        <end position="254"/>
    </location>
</feature>
<accession>T1IYF8</accession>
<dbReference type="FunFam" id="3.30.160.60:FF:000125">
    <property type="entry name" value="Putative zinc finger protein 143"/>
    <property type="match status" value="1"/>
</dbReference>
<keyword evidence="4" id="KW-0862">Zinc</keyword>
<dbReference type="STRING" id="126957.T1IYF8"/>
<dbReference type="PANTHER" id="PTHR14003">
    <property type="entry name" value="TRANSCRIPTIONAL REPRESSOR PROTEIN YY"/>
    <property type="match status" value="1"/>
</dbReference>
<evidence type="ECO:0000313" key="8">
    <source>
        <dbReference type="EnsemblMetazoa" id="SMAR006268-PA"/>
    </source>
</evidence>
<organism evidence="8 9">
    <name type="scientific">Strigamia maritima</name>
    <name type="common">European centipede</name>
    <name type="synonym">Geophilus maritimus</name>
    <dbReference type="NCBI Taxonomy" id="126957"/>
    <lineage>
        <taxon>Eukaryota</taxon>
        <taxon>Metazoa</taxon>
        <taxon>Ecdysozoa</taxon>
        <taxon>Arthropoda</taxon>
        <taxon>Myriapoda</taxon>
        <taxon>Chilopoda</taxon>
        <taxon>Pleurostigmophora</taxon>
        <taxon>Geophilomorpha</taxon>
        <taxon>Linotaeniidae</taxon>
        <taxon>Strigamia</taxon>
    </lineage>
</organism>
<dbReference type="SUPFAM" id="SSF57667">
    <property type="entry name" value="beta-beta-alpha zinc fingers"/>
    <property type="match status" value="2"/>
</dbReference>
<dbReference type="GO" id="GO:0031519">
    <property type="term" value="C:PcG protein complex"/>
    <property type="evidence" value="ECO:0007669"/>
    <property type="project" value="TreeGrafter"/>
</dbReference>
<feature type="domain" description="C2H2-type" evidence="7">
    <location>
        <begin position="167"/>
        <end position="194"/>
    </location>
</feature>
<proteinExistence type="predicted"/>
<keyword evidence="3 6" id="KW-0863">Zinc-finger</keyword>
<dbReference type="PROSITE" id="PS00028">
    <property type="entry name" value="ZINC_FINGER_C2H2_1"/>
    <property type="match status" value="3"/>
</dbReference>
<evidence type="ECO:0000256" key="4">
    <source>
        <dbReference type="ARBA" id="ARBA00022833"/>
    </source>
</evidence>
<evidence type="ECO:0000256" key="6">
    <source>
        <dbReference type="PROSITE-ProRule" id="PRU00042"/>
    </source>
</evidence>
<dbReference type="PROSITE" id="PS50157">
    <property type="entry name" value="ZINC_FINGER_C2H2_2"/>
    <property type="match status" value="4"/>
</dbReference>
<dbReference type="AlphaFoldDB" id="T1IYF8"/>
<dbReference type="GO" id="GO:0005667">
    <property type="term" value="C:transcription regulator complex"/>
    <property type="evidence" value="ECO:0007669"/>
    <property type="project" value="TreeGrafter"/>
</dbReference>
<keyword evidence="5" id="KW-0539">Nucleus</keyword>
<dbReference type="EMBL" id="JH431683">
    <property type="status" value="NOT_ANNOTATED_CDS"/>
    <property type="molecule type" value="Genomic_DNA"/>
</dbReference>
<evidence type="ECO:0000256" key="2">
    <source>
        <dbReference type="ARBA" id="ARBA00022737"/>
    </source>
</evidence>
<dbReference type="GO" id="GO:0000785">
    <property type="term" value="C:chromatin"/>
    <property type="evidence" value="ECO:0007669"/>
    <property type="project" value="TreeGrafter"/>
</dbReference>
<reference evidence="8" key="2">
    <citation type="submission" date="2015-02" db="UniProtKB">
        <authorList>
            <consortium name="EnsemblMetazoa"/>
        </authorList>
    </citation>
    <scope>IDENTIFICATION</scope>
</reference>
<dbReference type="eggNOG" id="KOG2462">
    <property type="taxonomic scope" value="Eukaryota"/>
</dbReference>
<dbReference type="Gene3D" id="3.30.160.60">
    <property type="entry name" value="Classic Zinc Finger"/>
    <property type="match status" value="2"/>
</dbReference>
<dbReference type="InterPro" id="IPR013087">
    <property type="entry name" value="Znf_C2H2_type"/>
</dbReference>
<dbReference type="Pfam" id="PF00096">
    <property type="entry name" value="zf-C2H2"/>
    <property type="match status" value="4"/>
</dbReference>
<keyword evidence="2" id="KW-0677">Repeat</keyword>